<accession>A0ACD4NNV9</accession>
<evidence type="ECO:0000313" key="1">
    <source>
        <dbReference type="EMBL" id="WAJ28581.1"/>
    </source>
</evidence>
<name>A0ACD4NNV9_9HYPH</name>
<proteinExistence type="predicted"/>
<dbReference type="EMBL" id="CP113520">
    <property type="protein sequence ID" value="WAJ28581.1"/>
    <property type="molecule type" value="Genomic_DNA"/>
</dbReference>
<evidence type="ECO:0000313" key="2">
    <source>
        <dbReference type="Proteomes" id="UP001163223"/>
    </source>
</evidence>
<keyword evidence="2" id="KW-1185">Reference proteome</keyword>
<organism evidence="1 2">
    <name type="scientific">Antarcticirhabdus aurantiaca</name>
    <dbReference type="NCBI Taxonomy" id="2606717"/>
    <lineage>
        <taxon>Bacteria</taxon>
        <taxon>Pseudomonadati</taxon>
        <taxon>Pseudomonadota</taxon>
        <taxon>Alphaproteobacteria</taxon>
        <taxon>Hyphomicrobiales</taxon>
        <taxon>Aurantimonadaceae</taxon>
        <taxon>Antarcticirhabdus</taxon>
    </lineage>
</organism>
<reference evidence="1" key="1">
    <citation type="submission" date="2022-11" db="EMBL/GenBank/DDBJ databases">
        <title>beta-Carotene-producing bacterium, Jeongeuplla avenae sp. nov., alleviates the salt stress of Arabidopsis seedlings.</title>
        <authorList>
            <person name="Jiang L."/>
            <person name="Lee J."/>
        </authorList>
    </citation>
    <scope>NUCLEOTIDE SEQUENCE</scope>
    <source>
        <strain evidence="1">DY_R2A_6</strain>
    </source>
</reference>
<dbReference type="Proteomes" id="UP001163223">
    <property type="component" value="Chromosome"/>
</dbReference>
<gene>
    <name evidence="1" type="ORF">OXU80_27910</name>
</gene>
<protein>
    <submittedName>
        <fullName evidence="1">Thermonuclease family protein</fullName>
    </submittedName>
</protein>
<sequence>MSIVDPIRFSFAVLAAALVLAGGASAAEDDYLETVPGPVTARILKVRDGDTAEVAAYVWPGQTVYVAVRLHGIDAPEHRGKCASEKAAAQAAQDRFAALVAAANNEVTLTAITGDKYFGRVLADMRAGDRDVARTLLNEGHVAPYDGKARRSWCSPDASAEAVPPRSPDAGPPAPPAPSARPEPPRRGGVPGFPGYRG</sequence>